<dbReference type="SUPFAM" id="SSF141571">
    <property type="entry name" value="Pentapeptide repeat-like"/>
    <property type="match status" value="1"/>
</dbReference>
<dbReference type="InterPro" id="IPR001646">
    <property type="entry name" value="5peptide_repeat"/>
</dbReference>
<proteinExistence type="predicted"/>
<reference evidence="2 3" key="1">
    <citation type="submission" date="2020-08" db="EMBL/GenBank/DDBJ databases">
        <title>The genome sequence of Novosphingobium flavum 4Y4.</title>
        <authorList>
            <person name="Liu Y."/>
        </authorList>
    </citation>
    <scope>NUCLEOTIDE SEQUENCE [LARGE SCALE GENOMIC DNA]</scope>
    <source>
        <strain evidence="2 3">4Y4</strain>
    </source>
</reference>
<dbReference type="Pfam" id="PF00805">
    <property type="entry name" value="Pentapeptide"/>
    <property type="match status" value="1"/>
</dbReference>
<sequence length="89" mass="9935">MALLTLVDCVLRKPSQIDLSGWTFECCNLRRSDLHRADFEGTNWAILPGSICLISRTVNCPTQCSCPETSRMHRSRGQALRQPSSCSAH</sequence>
<feature type="region of interest" description="Disordered" evidence="1">
    <location>
        <begin position="68"/>
        <end position="89"/>
    </location>
</feature>
<evidence type="ECO:0000313" key="2">
    <source>
        <dbReference type="EMBL" id="MBC2653218.1"/>
    </source>
</evidence>
<comment type="caution">
    <text evidence="2">The sequence shown here is derived from an EMBL/GenBank/DDBJ whole genome shotgun (WGS) entry which is preliminary data.</text>
</comment>
<evidence type="ECO:0000313" key="3">
    <source>
        <dbReference type="Proteomes" id="UP000520156"/>
    </source>
</evidence>
<keyword evidence="3" id="KW-1185">Reference proteome</keyword>
<gene>
    <name evidence="2" type="ORF">H7F49_16110</name>
</gene>
<evidence type="ECO:0000256" key="1">
    <source>
        <dbReference type="SAM" id="MobiDB-lite"/>
    </source>
</evidence>
<name>A0A7X1FA49_9SPHN</name>
<dbReference type="Proteomes" id="UP000520156">
    <property type="component" value="Unassembled WGS sequence"/>
</dbReference>
<accession>A0A7X1FA49</accession>
<organism evidence="2 3">
    <name type="scientific">Novosphingobium aerophilum</name>
    <dbReference type="NCBI Taxonomy" id="2839843"/>
    <lineage>
        <taxon>Bacteria</taxon>
        <taxon>Pseudomonadati</taxon>
        <taxon>Pseudomonadota</taxon>
        <taxon>Alphaproteobacteria</taxon>
        <taxon>Sphingomonadales</taxon>
        <taxon>Sphingomonadaceae</taxon>
        <taxon>Novosphingobium</taxon>
    </lineage>
</organism>
<dbReference type="AlphaFoldDB" id="A0A7X1FA49"/>
<dbReference type="EMBL" id="JACLAU010000039">
    <property type="protein sequence ID" value="MBC2653218.1"/>
    <property type="molecule type" value="Genomic_DNA"/>
</dbReference>
<protein>
    <submittedName>
        <fullName evidence="2">Pentapeptide repeat-containing protein</fullName>
    </submittedName>
</protein>